<keyword evidence="5" id="KW-1185">Reference proteome</keyword>
<protein>
    <submittedName>
        <fullName evidence="4">Recombinase family protein</fullName>
    </submittedName>
</protein>
<evidence type="ECO:0000256" key="2">
    <source>
        <dbReference type="ARBA" id="ARBA00023172"/>
    </source>
</evidence>
<accession>A0ABS6XT07</accession>
<dbReference type="PROSITE" id="PS51736">
    <property type="entry name" value="RECOMBINASES_3"/>
    <property type="match status" value="1"/>
</dbReference>
<dbReference type="Pfam" id="PF00239">
    <property type="entry name" value="Resolvase"/>
    <property type="match status" value="1"/>
</dbReference>
<dbReference type="EMBL" id="JAHWYN010000003">
    <property type="protein sequence ID" value="MBW4359795.1"/>
    <property type="molecule type" value="Genomic_DNA"/>
</dbReference>
<evidence type="ECO:0000259" key="3">
    <source>
        <dbReference type="PROSITE" id="PS51736"/>
    </source>
</evidence>
<evidence type="ECO:0000313" key="4">
    <source>
        <dbReference type="EMBL" id="MBW4359795.1"/>
    </source>
</evidence>
<proteinExistence type="predicted"/>
<dbReference type="PANTHER" id="PTHR30461:SF2">
    <property type="entry name" value="SERINE RECOMBINASE PINE-RELATED"/>
    <property type="match status" value="1"/>
</dbReference>
<dbReference type="Proteomes" id="UP000812031">
    <property type="component" value="Unassembled WGS sequence"/>
</dbReference>
<evidence type="ECO:0000256" key="1">
    <source>
        <dbReference type="ARBA" id="ARBA00023125"/>
    </source>
</evidence>
<organism evidence="4 5">
    <name type="scientific">Flavobacterium taihuense</name>
    <dbReference type="NCBI Taxonomy" id="2857508"/>
    <lineage>
        <taxon>Bacteria</taxon>
        <taxon>Pseudomonadati</taxon>
        <taxon>Bacteroidota</taxon>
        <taxon>Flavobacteriia</taxon>
        <taxon>Flavobacteriales</taxon>
        <taxon>Flavobacteriaceae</taxon>
        <taxon>Flavobacterium</taxon>
    </lineage>
</organism>
<sequence>MKIRYSRISMPSQKLERQLAKQNPDEVLFNDVVSGSVAFAERKKGKELIEQIEAGNVTFISVASVCRLGRGLHDIINTCEYFNSKGVVLRVDNLGLESMVLGKVNPTFNLIISVMANVAQMERETLLERQKEGIAIAKAKGVYHGRVKGSTETDAEVLSKYKEVVKFLKMGKSLRDIVGRCGVSLGTVQKVKQVMNKKAELVNC</sequence>
<evidence type="ECO:0000313" key="5">
    <source>
        <dbReference type="Proteomes" id="UP000812031"/>
    </source>
</evidence>
<dbReference type="InterPro" id="IPR050639">
    <property type="entry name" value="SSR_resolvase"/>
</dbReference>
<name>A0ABS6XT07_9FLAO</name>
<dbReference type="CDD" id="cd03768">
    <property type="entry name" value="SR_ResInv"/>
    <property type="match status" value="1"/>
</dbReference>
<reference evidence="4 5" key="1">
    <citation type="submission" date="2021-07" db="EMBL/GenBank/DDBJ databases">
        <title>Flavobacterium sp. nov. isolated from sediment on the Taihu Lake.</title>
        <authorList>
            <person name="Qu J.-H."/>
        </authorList>
    </citation>
    <scope>NUCLEOTIDE SEQUENCE [LARGE SCALE GENOMIC DNA]</scope>
    <source>
        <strain evidence="4 5">NAS39</strain>
    </source>
</reference>
<comment type="caution">
    <text evidence="4">The sequence shown here is derived from an EMBL/GenBank/DDBJ whole genome shotgun (WGS) entry which is preliminary data.</text>
</comment>
<gene>
    <name evidence="4" type="ORF">KZH69_04780</name>
</gene>
<dbReference type="SMART" id="SM00857">
    <property type="entry name" value="Resolvase"/>
    <property type="match status" value="1"/>
</dbReference>
<keyword evidence="1" id="KW-0238">DNA-binding</keyword>
<dbReference type="PANTHER" id="PTHR30461">
    <property type="entry name" value="DNA-INVERTASE FROM LAMBDOID PROPHAGE"/>
    <property type="match status" value="1"/>
</dbReference>
<dbReference type="RefSeq" id="WP_219316317.1">
    <property type="nucleotide sequence ID" value="NZ_JAHWYN010000003.1"/>
</dbReference>
<dbReference type="InterPro" id="IPR006119">
    <property type="entry name" value="Resolv_N"/>
</dbReference>
<keyword evidence="2" id="KW-0233">DNA recombination</keyword>
<feature type="domain" description="Resolvase/invertase-type recombinase catalytic" evidence="3">
    <location>
        <begin position="1"/>
        <end position="141"/>
    </location>
</feature>